<name>A0ABU0C2F3_9BRAD</name>
<evidence type="ECO:0000313" key="3">
    <source>
        <dbReference type="Proteomes" id="UP001230253"/>
    </source>
</evidence>
<sequence>MAQENLTGIEAGNGKDKREDSFSLPQLDFEMALDMADGDTASWVDLVRHAAETSGGDLLFVLPSFSGDGEATEKAMVRLPDGESDVLIAVSHDDEGFHYEAEAAIDEELKDFAHASIDVLRRMQSDAQIVTPLAETEN</sequence>
<accession>A0ABU0C2F3</accession>
<proteinExistence type="predicted"/>
<organism evidence="2 3">
    <name type="scientific">Rhodopseudomonas julia</name>
    <dbReference type="NCBI Taxonomy" id="200617"/>
    <lineage>
        <taxon>Bacteria</taxon>
        <taxon>Pseudomonadati</taxon>
        <taxon>Pseudomonadota</taxon>
        <taxon>Alphaproteobacteria</taxon>
        <taxon>Hyphomicrobiales</taxon>
        <taxon>Nitrobacteraceae</taxon>
        <taxon>Rhodopseudomonas</taxon>
    </lineage>
</organism>
<feature type="region of interest" description="Disordered" evidence="1">
    <location>
        <begin position="1"/>
        <end position="21"/>
    </location>
</feature>
<dbReference type="EMBL" id="JAUSUK010000001">
    <property type="protein sequence ID" value="MDQ0324690.1"/>
    <property type="molecule type" value="Genomic_DNA"/>
</dbReference>
<protein>
    <submittedName>
        <fullName evidence="2">Uncharacterized protein</fullName>
    </submittedName>
</protein>
<evidence type="ECO:0000313" key="2">
    <source>
        <dbReference type="EMBL" id="MDQ0324690.1"/>
    </source>
</evidence>
<dbReference type="RefSeq" id="WP_307152956.1">
    <property type="nucleotide sequence ID" value="NZ_JAUSUK010000001.1"/>
</dbReference>
<gene>
    <name evidence="2" type="ORF">J2R99_000539</name>
</gene>
<reference evidence="2 3" key="1">
    <citation type="submission" date="2023-07" db="EMBL/GenBank/DDBJ databases">
        <title>Genomic Encyclopedia of Type Strains, Phase IV (KMG-IV): sequencing the most valuable type-strain genomes for metagenomic binning, comparative biology and taxonomic classification.</title>
        <authorList>
            <person name="Goeker M."/>
        </authorList>
    </citation>
    <scope>NUCLEOTIDE SEQUENCE [LARGE SCALE GENOMIC DNA]</scope>
    <source>
        <strain evidence="2 3">DSM 11549</strain>
    </source>
</reference>
<keyword evidence="3" id="KW-1185">Reference proteome</keyword>
<evidence type="ECO:0000256" key="1">
    <source>
        <dbReference type="SAM" id="MobiDB-lite"/>
    </source>
</evidence>
<comment type="caution">
    <text evidence="2">The sequence shown here is derived from an EMBL/GenBank/DDBJ whole genome shotgun (WGS) entry which is preliminary data.</text>
</comment>
<dbReference type="Proteomes" id="UP001230253">
    <property type="component" value="Unassembled WGS sequence"/>
</dbReference>